<name>A0A1M5MG99_9GAMM</name>
<reference evidence="8 9" key="1">
    <citation type="submission" date="2016-11" db="EMBL/GenBank/DDBJ databases">
        <authorList>
            <person name="Jaros S."/>
            <person name="Januszkiewicz K."/>
            <person name="Wedrychowicz H."/>
        </authorList>
    </citation>
    <scope>NUCLEOTIDE SEQUENCE [LARGE SCALE GENOMIC DNA]</scope>
    <source>
        <strain evidence="8 9">DSM 16917</strain>
    </source>
</reference>
<keyword evidence="3" id="KW-0998">Cell outer membrane</keyword>
<dbReference type="Pfam" id="PF07715">
    <property type="entry name" value="Plug"/>
    <property type="match status" value="1"/>
</dbReference>
<keyword evidence="9" id="KW-1185">Reference proteome</keyword>
<feature type="signal peptide" evidence="5">
    <location>
        <begin position="1"/>
        <end position="29"/>
    </location>
</feature>
<accession>A0A1M5MG99</accession>
<dbReference type="Pfam" id="PF00593">
    <property type="entry name" value="TonB_dep_Rec_b-barrel"/>
    <property type="match status" value="1"/>
</dbReference>
<organism evidence="8 9">
    <name type="scientific">Ferrimonas marina</name>
    <dbReference type="NCBI Taxonomy" id="299255"/>
    <lineage>
        <taxon>Bacteria</taxon>
        <taxon>Pseudomonadati</taxon>
        <taxon>Pseudomonadota</taxon>
        <taxon>Gammaproteobacteria</taxon>
        <taxon>Alteromonadales</taxon>
        <taxon>Ferrimonadaceae</taxon>
        <taxon>Ferrimonas</taxon>
    </lineage>
</organism>
<dbReference type="OrthoDB" id="8727862at2"/>
<feature type="domain" description="TonB-dependent receptor-like beta-barrel" evidence="6">
    <location>
        <begin position="450"/>
        <end position="935"/>
    </location>
</feature>
<evidence type="ECO:0000256" key="4">
    <source>
        <dbReference type="RuleBase" id="RU003357"/>
    </source>
</evidence>
<dbReference type="PANTHER" id="PTHR40980:SF3">
    <property type="entry name" value="TONB-DEPENDENT RECEPTOR-LIKE BETA-BARREL DOMAIN-CONTAINING PROTEIN"/>
    <property type="match status" value="1"/>
</dbReference>
<evidence type="ECO:0000256" key="2">
    <source>
        <dbReference type="ARBA" id="ARBA00023136"/>
    </source>
</evidence>
<evidence type="ECO:0000256" key="3">
    <source>
        <dbReference type="ARBA" id="ARBA00023237"/>
    </source>
</evidence>
<gene>
    <name evidence="8" type="ORF">SAMN02745129_0632</name>
</gene>
<dbReference type="InterPro" id="IPR037066">
    <property type="entry name" value="Plug_dom_sf"/>
</dbReference>
<dbReference type="InterPro" id="IPR000531">
    <property type="entry name" value="Beta-barrel_TonB"/>
</dbReference>
<dbReference type="Gene3D" id="2.40.170.20">
    <property type="entry name" value="TonB-dependent receptor, beta-barrel domain"/>
    <property type="match status" value="1"/>
</dbReference>
<keyword evidence="4" id="KW-0798">TonB box</keyword>
<evidence type="ECO:0000256" key="1">
    <source>
        <dbReference type="ARBA" id="ARBA00004442"/>
    </source>
</evidence>
<evidence type="ECO:0000313" key="9">
    <source>
        <dbReference type="Proteomes" id="UP000184268"/>
    </source>
</evidence>
<dbReference type="STRING" id="299255.SAMN02745129_0632"/>
<dbReference type="InterPro" id="IPR012910">
    <property type="entry name" value="Plug_dom"/>
</dbReference>
<feature type="domain" description="TonB-dependent receptor plug" evidence="7">
    <location>
        <begin position="60"/>
        <end position="163"/>
    </location>
</feature>
<dbReference type="InterPro" id="IPR036942">
    <property type="entry name" value="Beta-barrel_TonB_sf"/>
</dbReference>
<dbReference type="InterPro" id="IPR010104">
    <property type="entry name" value="TonB_rcpt_bac"/>
</dbReference>
<evidence type="ECO:0000259" key="6">
    <source>
        <dbReference type="Pfam" id="PF00593"/>
    </source>
</evidence>
<evidence type="ECO:0000259" key="7">
    <source>
        <dbReference type="Pfam" id="PF07715"/>
    </source>
</evidence>
<keyword evidence="5" id="KW-0732">Signal</keyword>
<keyword evidence="8" id="KW-0675">Receptor</keyword>
<dbReference type="PANTHER" id="PTHR40980">
    <property type="entry name" value="PLUG DOMAIN-CONTAINING PROTEIN"/>
    <property type="match status" value="1"/>
</dbReference>
<dbReference type="EMBL" id="FQXG01000001">
    <property type="protein sequence ID" value="SHG76162.1"/>
    <property type="molecule type" value="Genomic_DNA"/>
</dbReference>
<dbReference type="SUPFAM" id="SSF56935">
    <property type="entry name" value="Porins"/>
    <property type="match status" value="1"/>
</dbReference>
<evidence type="ECO:0000256" key="5">
    <source>
        <dbReference type="SAM" id="SignalP"/>
    </source>
</evidence>
<sequence>MDSKDFKKTKVASSLALALGLGFTTHAIAADDPGAAQQDKVETIVVRGMRDSLIKSMDIKRDSDGVVDVITAEDIGKFPDTNLAESLQRISGVSIDRNNGEGSKVTVRGFGPDFNLVMLNNRLMPTAQANSVSTRSFEFANIASESVSAVEISKTGKANVTSGGIGSTINIQTARPLQQDGLVASFGAKGLHDTSVVNGDDITPEFSGIFSNVFLDRKIGLGVSASYQERDFRSTSATIDGWRQNIHGDMNPNADVTDNNQNPYGNTFYARNVGFNITDVERERANAQVVFQYAPTDTLTFTTDYTYSRLRDSGINDSWGLWFDGPGSATSATINENGTFVNVTEVGGDYSGTMTQSGSENENKSLGFNVEWQATELLTLRFDAHNSTATSEGSLGNSTSAHFFIAGALNIADKTYDVSNTQIPIMGANFVNLNPNGGPHLQPEDYATLFSGIVAGKNETEVTQFQFDGTLINDSHDSLASIDFGLAHTTFDTRAQGSYHQEHASWYGNKGAVAHMMQYAGLGGDFLGGFSGGGSDILIPYYYTYDFDTMVGWAENEYGVEYVAAPFTDDHFIEEKTTSAYIQFNIESEFNGMPLDVVAGLRYEQTDVDARSLQQEASYIKWLTPTEWVTVYADDATYSNETHSYKEFLPSIDAKLDLTHDLVARASYSKTMTRPSLDAMRATTSLGSQPKVGSRTGFAGNTQLSPYKSDNFDLSFEYYYNVGSYVSAGWFAKYVENFLVNTIDSAFYDHIRDPYLGAAAEQARSEIIAAGGTPSDYAVFDWLIANGYGDGNGNIVANPDDPVAEWLISRPNNVEDLSVRGWEVAIQHMFGESGFGVAANATFVSGDTSYDVERVDEQFALPGLSDSANFTVFYDKHGFQARLAYNWRDEFLSATGQAESGGPAPQFTEAYGQLDFSASYQLTERWVVFAEGINILEEDMRIHGRYQEQLLLAQNNEARYAIGTRYTW</sequence>
<keyword evidence="2 4" id="KW-0472">Membrane</keyword>
<dbReference type="GO" id="GO:0009279">
    <property type="term" value="C:cell outer membrane"/>
    <property type="evidence" value="ECO:0007669"/>
    <property type="project" value="UniProtKB-SubCell"/>
</dbReference>
<proteinExistence type="inferred from homology"/>
<dbReference type="RefSeq" id="WP_067664619.1">
    <property type="nucleotide sequence ID" value="NZ_FQXG01000001.1"/>
</dbReference>
<dbReference type="NCBIfam" id="TIGR01782">
    <property type="entry name" value="TonB-Xanth-Caul"/>
    <property type="match status" value="1"/>
</dbReference>
<evidence type="ECO:0000313" key="8">
    <source>
        <dbReference type="EMBL" id="SHG76162.1"/>
    </source>
</evidence>
<comment type="subcellular location">
    <subcellularLocation>
        <location evidence="1 4">Cell outer membrane</location>
    </subcellularLocation>
</comment>
<protein>
    <submittedName>
        <fullName evidence="8">TonB-dependent receptor</fullName>
    </submittedName>
</protein>
<dbReference type="AlphaFoldDB" id="A0A1M5MG99"/>
<feature type="chain" id="PRO_5009912325" evidence="5">
    <location>
        <begin position="30"/>
        <end position="968"/>
    </location>
</feature>
<dbReference type="Gene3D" id="2.170.130.10">
    <property type="entry name" value="TonB-dependent receptor, plug domain"/>
    <property type="match status" value="1"/>
</dbReference>
<dbReference type="Proteomes" id="UP000184268">
    <property type="component" value="Unassembled WGS sequence"/>
</dbReference>
<comment type="similarity">
    <text evidence="4">Belongs to the TonB-dependent receptor family.</text>
</comment>